<evidence type="ECO:0000313" key="3">
    <source>
        <dbReference type="Proteomes" id="UP001644719"/>
    </source>
</evidence>
<dbReference type="Gene3D" id="1.10.510.10">
    <property type="entry name" value="Transferase(Phosphotransferase) domain 1"/>
    <property type="match status" value="1"/>
</dbReference>
<dbReference type="InterPro" id="IPR047187">
    <property type="entry name" value="SF1_C_Upf1"/>
</dbReference>
<dbReference type="EMBL" id="JAAITS010000100">
    <property type="protein sequence ID" value="NSG87693.1"/>
    <property type="molecule type" value="Genomic_DNA"/>
</dbReference>
<dbReference type="InterPro" id="IPR003593">
    <property type="entry name" value="AAA+_ATPase"/>
</dbReference>
<dbReference type="Pfam" id="PF13086">
    <property type="entry name" value="AAA_11"/>
    <property type="match status" value="1"/>
</dbReference>
<dbReference type="SUPFAM" id="SSF56112">
    <property type="entry name" value="Protein kinase-like (PK-like)"/>
    <property type="match status" value="1"/>
</dbReference>
<protein>
    <submittedName>
        <fullName evidence="2">Protein kinase</fullName>
    </submittedName>
</protein>
<dbReference type="InterPro" id="IPR045055">
    <property type="entry name" value="DNA2/NAM7-like"/>
</dbReference>
<organism evidence="2 3">
    <name type="scientific">Blautia faecis</name>
    <dbReference type="NCBI Taxonomy" id="871665"/>
    <lineage>
        <taxon>Bacteria</taxon>
        <taxon>Bacillati</taxon>
        <taxon>Bacillota</taxon>
        <taxon>Clostridia</taxon>
        <taxon>Lachnospirales</taxon>
        <taxon>Lachnospiraceae</taxon>
        <taxon>Blautia</taxon>
    </lineage>
</organism>
<dbReference type="InterPro" id="IPR041677">
    <property type="entry name" value="DNA2/NAM7_AAA_11"/>
</dbReference>
<evidence type="ECO:0000259" key="1">
    <source>
        <dbReference type="PROSITE" id="PS50011"/>
    </source>
</evidence>
<dbReference type="InterPro" id="IPR041679">
    <property type="entry name" value="DNA2/NAM7-like_C"/>
</dbReference>
<proteinExistence type="predicted"/>
<evidence type="ECO:0000313" key="2">
    <source>
        <dbReference type="EMBL" id="NSG87693.1"/>
    </source>
</evidence>
<name>A0ABX2HC92_9FIRM</name>
<dbReference type="SMART" id="SM00382">
    <property type="entry name" value="AAA"/>
    <property type="match status" value="1"/>
</dbReference>
<keyword evidence="2" id="KW-0418">Kinase</keyword>
<dbReference type="Proteomes" id="UP001644719">
    <property type="component" value="Unassembled WGS sequence"/>
</dbReference>
<comment type="caution">
    <text evidence="2">The sequence shown here is derived from an EMBL/GenBank/DDBJ whole genome shotgun (WGS) entry which is preliminary data.</text>
</comment>
<dbReference type="PROSITE" id="PS00108">
    <property type="entry name" value="PROTEIN_KINASE_ST"/>
    <property type="match status" value="1"/>
</dbReference>
<dbReference type="InterPro" id="IPR011009">
    <property type="entry name" value="Kinase-like_dom_sf"/>
</dbReference>
<keyword evidence="2" id="KW-0808">Transferase</keyword>
<dbReference type="Pfam" id="PF13087">
    <property type="entry name" value="AAA_12"/>
    <property type="match status" value="1"/>
</dbReference>
<accession>A0ABX2HC92</accession>
<dbReference type="SUPFAM" id="SSF52540">
    <property type="entry name" value="P-loop containing nucleoside triphosphate hydrolases"/>
    <property type="match status" value="1"/>
</dbReference>
<dbReference type="PANTHER" id="PTHR10887:SF495">
    <property type="entry name" value="HELICASE SENATAXIN ISOFORM X1-RELATED"/>
    <property type="match status" value="1"/>
</dbReference>
<dbReference type="InterPro" id="IPR000719">
    <property type="entry name" value="Prot_kinase_dom"/>
</dbReference>
<dbReference type="CDD" id="cd14014">
    <property type="entry name" value="STKc_PknB_like"/>
    <property type="match status" value="1"/>
</dbReference>
<dbReference type="PANTHER" id="PTHR10887">
    <property type="entry name" value="DNA2/NAM7 HELICASE FAMILY"/>
    <property type="match status" value="1"/>
</dbReference>
<dbReference type="CDD" id="cd18808">
    <property type="entry name" value="SF1_C_Upf1"/>
    <property type="match status" value="1"/>
</dbReference>
<dbReference type="PROSITE" id="PS50011">
    <property type="entry name" value="PROTEIN_KINASE_DOM"/>
    <property type="match status" value="1"/>
</dbReference>
<dbReference type="InterPro" id="IPR008271">
    <property type="entry name" value="Ser/Thr_kinase_AS"/>
</dbReference>
<keyword evidence="3" id="KW-1185">Reference proteome</keyword>
<dbReference type="Gene3D" id="3.40.50.300">
    <property type="entry name" value="P-loop containing nucleotide triphosphate hydrolases"/>
    <property type="match status" value="2"/>
</dbReference>
<gene>
    <name evidence="2" type="ORF">G5B17_20385</name>
</gene>
<feature type="domain" description="Protein kinase" evidence="1">
    <location>
        <begin position="4"/>
        <end position="256"/>
    </location>
</feature>
<dbReference type="GO" id="GO:0016301">
    <property type="term" value="F:kinase activity"/>
    <property type="evidence" value="ECO:0007669"/>
    <property type="project" value="UniProtKB-KW"/>
</dbReference>
<dbReference type="RefSeq" id="WP_173770440.1">
    <property type="nucleotide sequence ID" value="NZ_JAAITS010000100.1"/>
</dbReference>
<dbReference type="SMART" id="SM00220">
    <property type="entry name" value="S_TKc"/>
    <property type="match status" value="1"/>
</dbReference>
<reference evidence="2 3" key="1">
    <citation type="journal article" date="2020" name="Cell Host Microbe">
        <title>Functional and Genomic Variation between Human-Derived Isolates of Lachnospiraceae Reveals Inter- and Intra-Species Diversity.</title>
        <authorList>
            <person name="Sorbara M.T."/>
            <person name="Littmann E.R."/>
            <person name="Fontana E."/>
            <person name="Moody T.U."/>
            <person name="Kohout C.E."/>
            <person name="Gjonbalaj M."/>
            <person name="Eaton V."/>
            <person name="Seok R."/>
            <person name="Leiner I.M."/>
            <person name="Pamer E.G."/>
        </authorList>
    </citation>
    <scope>NUCLEOTIDE SEQUENCE [LARGE SCALE GENOMIC DNA]</scope>
    <source>
        <strain evidence="2 3">MSK.17.74</strain>
    </source>
</reference>
<dbReference type="InterPro" id="IPR027417">
    <property type="entry name" value="P-loop_NTPase"/>
</dbReference>
<dbReference type="Pfam" id="PF00069">
    <property type="entry name" value="Pkinase"/>
    <property type="match status" value="1"/>
</dbReference>
<sequence length="1046" mass="120142">MDNYEVLEVIHASRTSETIILKVKEKNKRICDKVYALKLIGSLNNRFQKLIFKREVDALKTLNSCDNIVKIRDYMLNAEFRGKNDWGLILLDYVDGTNLEELDLSNFSQVEKYELCLKILKAIEEAHNNNVLHRDIKPSNIMYNIETGEVKIIDFGTSKIKSIVEQETTLPFYSPNFSAPEVVKGNSTTEASDIYSLGAVIFYILFGMLPNGTEMICRTLQDLEVPENLGILIAKMIAEEPENRFQEVGTVIDAFEEIIGDNSSQKDTYLCSIDVDKLRYLKNVSLIEANTNMTIFTKSFLKSQFKECSAFYNHNTDVYIFSGKKIAVECIYNEKDELFVVNRIMPLSVDRRISNQKRGFIIDGIVKFIESGRGNYSSRRLDNDNEKLIVQFRNNINSKSALQKQDELFEELFGKWQDGLDESMKNEKERVGRVVYSAFNIVDQQLILTVEEYKNNDIDGLENDMSYIIEDVDSRGNSFYFDIGTYHGINYEDDETLLIIDLDKKVQMGKVRPLLRKHRPVMEDFRANISAYKRQHYAIRALHDDNYSSKNLKDILLNLDEPTYTPFLQNIKFSKDTLNSSQKEAIRKALYSDSISLIQGPPGTGKTTVIKEIVRQILMQINKFDDTSRILVVSQSHTAVDNIIEGLVDIDEGKLDIIRIGRAENISPKVEETCTMNAIRKKMFTEIKEKSNTYIEQQNLLYANITEQKSLDRWERIKDIQADWINRCSNLETLDYQVIKSATIIAGTCVGFLSNDFVKELDFDYVIIDEAAKATTPELLVSIIKSKKIILVGDQNQLPAYADQELSPIIAKLTKEPKYRLFDLLFNVLPDTHKQILTVQYRMRRNIGNLISQVFYEGKIATEVDDKNRMHPIKKFAGKSIIWIDTSMMDRKDESRLKGGSYCNYAENTLVKKLLEGFKNEGVLPNLDIGIITGYRGQKDLIRKSVNNSGYDRIAKGIDINTLDAFQGRENDIIIYSTVRTKNSIGFQKEKERVNVAFSRAKNLLIICGDMDFFYKFDDPDNKFIEIIDYICEHEDECLVIPGGEI</sequence>